<dbReference type="Pfam" id="PF09084">
    <property type="entry name" value="NMT1"/>
    <property type="match status" value="1"/>
</dbReference>
<dbReference type="eggNOG" id="COG0715">
    <property type="taxonomic scope" value="Bacteria"/>
</dbReference>
<name>A0A0B0IEV4_9BACI</name>
<dbReference type="OrthoDB" id="8689594at2"/>
<protein>
    <submittedName>
        <fullName evidence="2">4,5-dihydroxyphthalate decarboxylase</fullName>
    </submittedName>
</protein>
<keyword evidence="3" id="KW-1185">Reference proteome</keyword>
<reference evidence="2 3" key="1">
    <citation type="submission" date="2014-09" db="EMBL/GenBank/DDBJ databases">
        <title>Genome sequencing and annotation of Bacillus Okhensis strain Kh10-101T.</title>
        <authorList>
            <person name="Prakash J.S."/>
        </authorList>
    </citation>
    <scope>NUCLEOTIDE SEQUENCE [LARGE SCALE GENOMIC DNA]</scope>
    <source>
        <strain evidence="3">Kh10-101T</strain>
    </source>
</reference>
<gene>
    <name evidence="2" type="ORF">LQ50_20025</name>
</gene>
<dbReference type="EMBL" id="JRJU01000034">
    <property type="protein sequence ID" value="KHF38609.1"/>
    <property type="molecule type" value="Genomic_DNA"/>
</dbReference>
<accession>A0A0B0IEV4</accession>
<evidence type="ECO:0000313" key="3">
    <source>
        <dbReference type="Proteomes" id="UP000030832"/>
    </source>
</evidence>
<proteinExistence type="predicted"/>
<dbReference type="Gene3D" id="3.40.190.10">
    <property type="entry name" value="Periplasmic binding protein-like II"/>
    <property type="match status" value="3"/>
</dbReference>
<organism evidence="2 3">
    <name type="scientific">Halalkalibacter okhensis</name>
    <dbReference type="NCBI Taxonomy" id="333138"/>
    <lineage>
        <taxon>Bacteria</taxon>
        <taxon>Bacillati</taxon>
        <taxon>Bacillota</taxon>
        <taxon>Bacilli</taxon>
        <taxon>Bacillales</taxon>
        <taxon>Bacillaceae</taxon>
        <taxon>Halalkalibacter</taxon>
    </lineage>
</organism>
<comment type="caution">
    <text evidence="2">The sequence shown here is derived from an EMBL/GenBank/DDBJ whole genome shotgun (WGS) entry which is preliminary data.</text>
</comment>
<dbReference type="AlphaFoldDB" id="A0A0B0IEV4"/>
<dbReference type="RefSeq" id="WP_034632223.1">
    <property type="nucleotide sequence ID" value="NZ_JRJU01000034.1"/>
</dbReference>
<dbReference type="STRING" id="333138.LQ50_20025"/>
<dbReference type="SUPFAM" id="SSF53850">
    <property type="entry name" value="Periplasmic binding protein-like II"/>
    <property type="match status" value="1"/>
</dbReference>
<dbReference type="InterPro" id="IPR015168">
    <property type="entry name" value="SsuA/THI5"/>
</dbReference>
<dbReference type="Proteomes" id="UP000030832">
    <property type="component" value="Unassembled WGS sequence"/>
</dbReference>
<sequence>MSKLQLSFGCWDYDRISALTDGTVKPEGIELNWLNMPVEETFWRMMRHHEFDVAELSFSSYLIARDRGFPNFSAIPVFMSRSFRHSGIYINKHSGIKEPADLIGKRIGIPEYQLSACVWIRGILHHEYGVSPSSVFWYTGGQEKAGRIEKIKLELPPEINIQPINEDQTLNEMLESGEIDAFIAPRAPSCFLNGSPNVTRLFTDFVSEEEQYFRKTGIFPIMHVVAIKNEILEKNPWVAANLYQAFVKSKQKVYEGFNQTAALKVTLPWLVSEIERTKEIMGEDFWPYGLENNKATLEAFVTYSYEQGLIKNKLKVEDLFVKSTQEEYVI</sequence>
<feature type="domain" description="SsuA/THI5-like" evidence="1">
    <location>
        <begin position="26"/>
        <end position="135"/>
    </location>
</feature>
<evidence type="ECO:0000259" key="1">
    <source>
        <dbReference type="Pfam" id="PF09084"/>
    </source>
</evidence>
<evidence type="ECO:0000313" key="2">
    <source>
        <dbReference type="EMBL" id="KHF38609.1"/>
    </source>
</evidence>